<feature type="transmembrane region" description="Helical" evidence="7">
    <location>
        <begin position="12"/>
        <end position="33"/>
    </location>
</feature>
<feature type="transmembrane region" description="Helical" evidence="7">
    <location>
        <begin position="100"/>
        <end position="120"/>
    </location>
</feature>
<evidence type="ECO:0000256" key="2">
    <source>
        <dbReference type="ARBA" id="ARBA00007362"/>
    </source>
</evidence>
<reference evidence="10" key="1">
    <citation type="journal article" date="2019" name="Int. J. Syst. Evol. Microbiol.">
        <title>The Global Catalogue of Microorganisms (GCM) 10K type strain sequencing project: providing services to taxonomists for standard genome sequencing and annotation.</title>
        <authorList>
            <consortium name="The Broad Institute Genomics Platform"/>
            <consortium name="The Broad Institute Genome Sequencing Center for Infectious Disease"/>
            <person name="Wu L."/>
            <person name="Ma J."/>
        </authorList>
    </citation>
    <scope>NUCLEOTIDE SEQUENCE [LARGE SCALE GENOMIC DNA]</scope>
    <source>
        <strain evidence="10">CAIM 431</strain>
    </source>
</reference>
<dbReference type="RefSeq" id="WP_343872727.1">
    <property type="nucleotide sequence ID" value="NZ_BAAAIX010000009.1"/>
</dbReference>
<evidence type="ECO:0000313" key="9">
    <source>
        <dbReference type="EMBL" id="MFD1889657.1"/>
    </source>
</evidence>
<feature type="domain" description="EamA" evidence="8">
    <location>
        <begin position="17"/>
        <end position="143"/>
    </location>
</feature>
<dbReference type="PANTHER" id="PTHR42920">
    <property type="entry name" value="OS03G0707200 PROTEIN-RELATED"/>
    <property type="match status" value="1"/>
</dbReference>
<feature type="transmembrane region" description="Helical" evidence="7">
    <location>
        <begin position="218"/>
        <end position="236"/>
    </location>
</feature>
<proteinExistence type="inferred from homology"/>
<evidence type="ECO:0000256" key="3">
    <source>
        <dbReference type="ARBA" id="ARBA00022475"/>
    </source>
</evidence>
<evidence type="ECO:0000313" key="10">
    <source>
        <dbReference type="Proteomes" id="UP001597326"/>
    </source>
</evidence>
<sequence>MSSAAEPTRGLRNLALASLVLMAMLWGSTFFSMKGLTGRMAVPDLLAVRFLVAALATGLIGWRAWRMSRATLVRGVVIGAIYGTAQLVQTTGLAHTAASVSGFVTGLYVVITPFLAAWLLRERILPATWLAVLLATVGLGLLTLDLEAGLRTGTGELLTLVSAVMYAGHIVAVDRWSTGSTAMSLTVVQMATVAAVCSLAALPGGIQLPPTAGDWGLMLYLALLAGALPIFLQVWAQSVVESSTAAVLMAGEPVWAAVFAVLLGGELLSWQMVVGGGLTVVAMMLVIQAPRWAARRA</sequence>
<accession>A0ABW4RTJ9</accession>
<feature type="transmembrane region" description="Helical" evidence="7">
    <location>
        <begin position="243"/>
        <end position="262"/>
    </location>
</feature>
<feature type="transmembrane region" description="Helical" evidence="7">
    <location>
        <begin position="72"/>
        <end position="88"/>
    </location>
</feature>
<dbReference type="InterPro" id="IPR051258">
    <property type="entry name" value="Diverse_Substrate_Transporter"/>
</dbReference>
<feature type="domain" description="EamA" evidence="8">
    <location>
        <begin position="154"/>
        <end position="287"/>
    </location>
</feature>
<keyword evidence="6 7" id="KW-0472">Membrane</keyword>
<comment type="similarity">
    <text evidence="2">Belongs to the EamA transporter family.</text>
</comment>
<evidence type="ECO:0000256" key="4">
    <source>
        <dbReference type="ARBA" id="ARBA00022692"/>
    </source>
</evidence>
<evidence type="ECO:0000256" key="7">
    <source>
        <dbReference type="SAM" id="Phobius"/>
    </source>
</evidence>
<gene>
    <name evidence="9" type="ORF">ACFSCS_05555</name>
</gene>
<comment type="caution">
    <text evidence="9">The sequence shown here is derived from an EMBL/GenBank/DDBJ whole genome shotgun (WGS) entry which is preliminary data.</text>
</comment>
<feature type="transmembrane region" description="Helical" evidence="7">
    <location>
        <begin position="45"/>
        <end position="65"/>
    </location>
</feature>
<evidence type="ECO:0000256" key="1">
    <source>
        <dbReference type="ARBA" id="ARBA00004651"/>
    </source>
</evidence>
<evidence type="ECO:0000256" key="6">
    <source>
        <dbReference type="ARBA" id="ARBA00023136"/>
    </source>
</evidence>
<evidence type="ECO:0000256" key="5">
    <source>
        <dbReference type="ARBA" id="ARBA00022989"/>
    </source>
</evidence>
<dbReference type="InterPro" id="IPR000620">
    <property type="entry name" value="EamA_dom"/>
</dbReference>
<dbReference type="EMBL" id="JBHUFZ010000011">
    <property type="protein sequence ID" value="MFD1889657.1"/>
    <property type="molecule type" value="Genomic_DNA"/>
</dbReference>
<dbReference type="Proteomes" id="UP001597326">
    <property type="component" value="Unassembled WGS sequence"/>
</dbReference>
<feature type="transmembrane region" description="Helical" evidence="7">
    <location>
        <begin position="127"/>
        <end position="144"/>
    </location>
</feature>
<keyword evidence="5 7" id="KW-1133">Transmembrane helix</keyword>
<feature type="transmembrane region" description="Helical" evidence="7">
    <location>
        <begin position="185"/>
        <end position="206"/>
    </location>
</feature>
<dbReference type="PANTHER" id="PTHR42920:SF5">
    <property type="entry name" value="EAMA DOMAIN-CONTAINING PROTEIN"/>
    <property type="match status" value="1"/>
</dbReference>
<keyword evidence="4 7" id="KW-0812">Transmembrane</keyword>
<dbReference type="Pfam" id="PF00892">
    <property type="entry name" value="EamA"/>
    <property type="match status" value="2"/>
</dbReference>
<feature type="transmembrane region" description="Helical" evidence="7">
    <location>
        <begin position="268"/>
        <end position="287"/>
    </location>
</feature>
<keyword evidence="10" id="KW-1185">Reference proteome</keyword>
<comment type="subcellular location">
    <subcellularLocation>
        <location evidence="1">Cell membrane</location>
        <topology evidence="1">Multi-pass membrane protein</topology>
    </subcellularLocation>
</comment>
<dbReference type="InterPro" id="IPR037185">
    <property type="entry name" value="EmrE-like"/>
</dbReference>
<protein>
    <submittedName>
        <fullName evidence="9">DMT family transporter</fullName>
    </submittedName>
</protein>
<feature type="transmembrane region" description="Helical" evidence="7">
    <location>
        <begin position="156"/>
        <end position="173"/>
    </location>
</feature>
<keyword evidence="3" id="KW-1003">Cell membrane</keyword>
<name>A0ABW4RTJ9_9ACTN</name>
<evidence type="ECO:0000259" key="8">
    <source>
        <dbReference type="Pfam" id="PF00892"/>
    </source>
</evidence>
<organism evidence="9 10">
    <name type="scientific">Luteococcus peritonei</name>
    <dbReference type="NCBI Taxonomy" id="88874"/>
    <lineage>
        <taxon>Bacteria</taxon>
        <taxon>Bacillati</taxon>
        <taxon>Actinomycetota</taxon>
        <taxon>Actinomycetes</taxon>
        <taxon>Propionibacteriales</taxon>
        <taxon>Propionibacteriaceae</taxon>
        <taxon>Luteococcus</taxon>
    </lineage>
</organism>
<dbReference type="SUPFAM" id="SSF103481">
    <property type="entry name" value="Multidrug resistance efflux transporter EmrE"/>
    <property type="match status" value="2"/>
</dbReference>